<reference evidence="6 8" key="2">
    <citation type="submission" date="2023-09" db="EMBL/GenBank/DDBJ databases">
        <title>Complete-Gapless Cercospora beticola genome.</title>
        <authorList>
            <person name="Wyatt N.A."/>
            <person name="Spanner R.E."/>
            <person name="Bolton M.D."/>
        </authorList>
    </citation>
    <scope>NUCLEOTIDE SEQUENCE [LARGE SCALE GENOMIC DNA]</scope>
    <source>
        <strain evidence="6">Cb09-40</strain>
    </source>
</reference>
<dbReference type="Gene3D" id="3.40.50.1240">
    <property type="entry name" value="Phosphoglycerate mutase-like"/>
    <property type="match status" value="1"/>
</dbReference>
<name>A0A2G5HII1_CERBT</name>
<evidence type="ECO:0008006" key="9">
    <source>
        <dbReference type="Google" id="ProtNLM"/>
    </source>
</evidence>
<gene>
    <name evidence="5" type="ORF">CB0940_09490</name>
    <name evidence="6" type="ORF">RHO25_010848</name>
</gene>
<keyword evidence="3" id="KW-0812">Transmembrane</keyword>
<feature type="signal peptide" evidence="4">
    <location>
        <begin position="1"/>
        <end position="18"/>
    </location>
</feature>
<evidence type="ECO:0000313" key="8">
    <source>
        <dbReference type="Proteomes" id="UP001302367"/>
    </source>
</evidence>
<evidence type="ECO:0000256" key="4">
    <source>
        <dbReference type="SAM" id="SignalP"/>
    </source>
</evidence>
<keyword evidence="8" id="KW-1185">Reference proteome</keyword>
<evidence type="ECO:0000256" key="1">
    <source>
        <dbReference type="ARBA" id="ARBA00005375"/>
    </source>
</evidence>
<accession>A0A2G5HII1</accession>
<feature type="chain" id="PRO_5013552395" description="Lysosomal acid phosphatase" evidence="4">
    <location>
        <begin position="19"/>
        <end position="488"/>
    </location>
</feature>
<comment type="similarity">
    <text evidence="1">Belongs to the histidine acid phosphatase family.</text>
</comment>
<protein>
    <recommendedName>
        <fullName evidence="9">Lysosomal acid phosphatase</fullName>
    </recommendedName>
</protein>
<feature type="compositionally biased region" description="Polar residues" evidence="2">
    <location>
        <begin position="475"/>
        <end position="488"/>
    </location>
</feature>
<dbReference type="SUPFAM" id="SSF53254">
    <property type="entry name" value="Phosphoglycerate mutase-like"/>
    <property type="match status" value="1"/>
</dbReference>
<dbReference type="EMBL" id="CP134190">
    <property type="protein sequence ID" value="WPB06191.1"/>
    <property type="molecule type" value="Genomic_DNA"/>
</dbReference>
<dbReference type="Pfam" id="PF00328">
    <property type="entry name" value="His_Phos_2"/>
    <property type="match status" value="1"/>
</dbReference>
<feature type="region of interest" description="Disordered" evidence="2">
    <location>
        <begin position="460"/>
        <end position="488"/>
    </location>
</feature>
<dbReference type="PANTHER" id="PTHR11567">
    <property type="entry name" value="ACID PHOSPHATASE-RELATED"/>
    <property type="match status" value="1"/>
</dbReference>
<evidence type="ECO:0000256" key="2">
    <source>
        <dbReference type="SAM" id="MobiDB-lite"/>
    </source>
</evidence>
<evidence type="ECO:0000313" key="5">
    <source>
        <dbReference type="EMBL" id="PIA92348.1"/>
    </source>
</evidence>
<dbReference type="InterPro" id="IPR029033">
    <property type="entry name" value="His_PPase_superfam"/>
</dbReference>
<sequence>MLTQYVLVLTALASPVLCRTVHSVLVFSRHGDRTSKVFPNYQMTSLGAQQCYNSGTFYRNLYISSNSTSQIRDISPNQVDHTQIWSSAPDQPVLYQTAENFLQGLYPPLSTLSSSEANSDAPLDGYQYVHIHGEADNAPDMIWLKGDDECPAYTAASRTYRDSEEYKATLGNTRDFYAQFEDLLGPILGRENVSYAKAYDVFDLLNTAKTQNISSGVADQISEDNLARAKWLADEWEWNMNYSPSQPLRSISGSTLLGGILRQLTSVIEDNAATKFSLMTGSYDTFLAFFGLTELPSQSPDFRGLPDYAASMAFELYSEADDAELPERGTVDQDLRVRFLFRNGTDEGDDLTSWTLGGLEGVDDVGGMRFGEFKEMMEEKAVLSVGDWCQTCGSLAEFCVAANATIETQQQEQATGGDSGRGGLSAAAAGGIGAGVTLAVVGLVALLIWALMSRRQRRSSAAATSGHASAKRVDSVSTSKGGSDSDSV</sequence>
<dbReference type="Proteomes" id="UP001302367">
    <property type="component" value="Chromosome 7"/>
</dbReference>
<dbReference type="PANTHER" id="PTHR11567:SF142">
    <property type="entry name" value="PHOSPHOGLYCERATE MUTASE-LIKE PROTEIN"/>
    <property type="match status" value="1"/>
</dbReference>
<evidence type="ECO:0000256" key="3">
    <source>
        <dbReference type="SAM" id="Phobius"/>
    </source>
</evidence>
<dbReference type="AlphaFoldDB" id="A0A2G5HII1"/>
<evidence type="ECO:0000313" key="7">
    <source>
        <dbReference type="Proteomes" id="UP000230605"/>
    </source>
</evidence>
<dbReference type="InterPro" id="IPR000560">
    <property type="entry name" value="His_Pase_clade-2"/>
</dbReference>
<reference evidence="5 7" key="1">
    <citation type="submission" date="2015-10" db="EMBL/GenBank/DDBJ databases">
        <title>The cercosporin biosynthetic gene cluster was horizontally transferred to several fungal lineages and shown to be expanded in Cercospora beticola based on microsynteny with recipient genomes.</title>
        <authorList>
            <person name="De Jonge R."/>
            <person name="Ebert M.K."/>
            <person name="Suttle J.C."/>
            <person name="Jurick Ii W.M."/>
            <person name="Secor G.A."/>
            <person name="Thomma B.P."/>
            <person name="Van De Peer Y."/>
            <person name="Bolton M.D."/>
        </authorList>
    </citation>
    <scope>NUCLEOTIDE SEQUENCE [LARGE SCALE GENOMIC DNA]</scope>
    <source>
        <strain evidence="5 7">09-40</strain>
    </source>
</reference>
<dbReference type="Proteomes" id="UP000230605">
    <property type="component" value="Chromosome 7"/>
</dbReference>
<keyword evidence="3" id="KW-1133">Transmembrane helix</keyword>
<dbReference type="GO" id="GO:0016791">
    <property type="term" value="F:phosphatase activity"/>
    <property type="evidence" value="ECO:0007669"/>
    <property type="project" value="TreeGrafter"/>
</dbReference>
<proteinExistence type="inferred from homology"/>
<dbReference type="EMBL" id="LKMD01000106">
    <property type="protein sequence ID" value="PIA92348.1"/>
    <property type="molecule type" value="Genomic_DNA"/>
</dbReference>
<organism evidence="5 7">
    <name type="scientific">Cercospora beticola</name>
    <name type="common">Sugarbeet leaf spot fungus</name>
    <dbReference type="NCBI Taxonomy" id="122368"/>
    <lineage>
        <taxon>Eukaryota</taxon>
        <taxon>Fungi</taxon>
        <taxon>Dikarya</taxon>
        <taxon>Ascomycota</taxon>
        <taxon>Pezizomycotina</taxon>
        <taxon>Dothideomycetes</taxon>
        <taxon>Dothideomycetidae</taxon>
        <taxon>Mycosphaerellales</taxon>
        <taxon>Mycosphaerellaceae</taxon>
        <taxon>Cercospora</taxon>
    </lineage>
</organism>
<keyword evidence="3" id="KW-0472">Membrane</keyword>
<dbReference type="CDD" id="cd07061">
    <property type="entry name" value="HP_HAP_like"/>
    <property type="match status" value="1"/>
</dbReference>
<keyword evidence="4" id="KW-0732">Signal</keyword>
<evidence type="ECO:0000313" key="6">
    <source>
        <dbReference type="EMBL" id="WPB06191.1"/>
    </source>
</evidence>
<dbReference type="InterPro" id="IPR050645">
    <property type="entry name" value="Histidine_acid_phosphatase"/>
</dbReference>
<dbReference type="OrthoDB" id="258392at2759"/>
<feature type="transmembrane region" description="Helical" evidence="3">
    <location>
        <begin position="428"/>
        <end position="451"/>
    </location>
</feature>